<name>A0ABQ3XKK1_9ACTN</name>
<evidence type="ECO:0000259" key="1">
    <source>
        <dbReference type="Pfam" id="PF13472"/>
    </source>
</evidence>
<dbReference type="Gene3D" id="3.40.50.1110">
    <property type="entry name" value="SGNH hydrolase"/>
    <property type="match status" value="1"/>
</dbReference>
<organism evidence="2 3">
    <name type="scientific">Actinoplanes couchii</name>
    <dbReference type="NCBI Taxonomy" id="403638"/>
    <lineage>
        <taxon>Bacteria</taxon>
        <taxon>Bacillati</taxon>
        <taxon>Actinomycetota</taxon>
        <taxon>Actinomycetes</taxon>
        <taxon>Micromonosporales</taxon>
        <taxon>Micromonosporaceae</taxon>
        <taxon>Actinoplanes</taxon>
    </lineage>
</organism>
<feature type="domain" description="SGNH hydrolase-type esterase" evidence="1">
    <location>
        <begin position="61"/>
        <end position="238"/>
    </location>
</feature>
<proteinExistence type="predicted"/>
<reference evidence="2 3" key="1">
    <citation type="submission" date="2021-01" db="EMBL/GenBank/DDBJ databases">
        <title>Whole genome shotgun sequence of Actinoplanes couchii NBRC 106145.</title>
        <authorList>
            <person name="Komaki H."/>
            <person name="Tamura T."/>
        </authorList>
    </citation>
    <scope>NUCLEOTIDE SEQUENCE [LARGE SCALE GENOMIC DNA]</scope>
    <source>
        <strain evidence="2 3">NBRC 106145</strain>
    </source>
</reference>
<keyword evidence="3" id="KW-1185">Reference proteome</keyword>
<dbReference type="InterPro" id="IPR013830">
    <property type="entry name" value="SGNH_hydro"/>
</dbReference>
<protein>
    <recommendedName>
        <fullName evidence="1">SGNH hydrolase-type esterase domain-containing protein</fullName>
    </recommendedName>
</protein>
<dbReference type="Proteomes" id="UP000612282">
    <property type="component" value="Unassembled WGS sequence"/>
</dbReference>
<gene>
    <name evidence="2" type="ORF">Aco03nite_074300</name>
</gene>
<sequence length="267" mass="28435">MIGLLSATLLFVPLTVFAVFAVFVAQIRTVHRTIPMADQPPPRAEGLFGPRFTGPPLRLAVLGDSFAAGYGATRPRETVGVLLATALSRHARRRVLLHRPAVVGAMSSDLAHQVDAALPRSPQIAVIYIGGNDVTRFASLDRSARELGAAVARLHAAGCRVFVGTCPNLRILPPLRPPLRWLASWRSGRLATAQATAVQAAGGHPISLADLLNPHFEADPVRMFGPDRFHPSPAGYARAAAVTLPTMLSVLRTDTPVLTGMHPSGRV</sequence>
<comment type="caution">
    <text evidence="2">The sequence shown here is derived from an EMBL/GenBank/DDBJ whole genome shotgun (WGS) entry which is preliminary data.</text>
</comment>
<evidence type="ECO:0000313" key="2">
    <source>
        <dbReference type="EMBL" id="GID59026.1"/>
    </source>
</evidence>
<dbReference type="EMBL" id="BOMG01000094">
    <property type="protein sequence ID" value="GID59026.1"/>
    <property type="molecule type" value="Genomic_DNA"/>
</dbReference>
<dbReference type="RefSeq" id="WP_203804641.1">
    <property type="nucleotide sequence ID" value="NZ_BAAAQE010000094.1"/>
</dbReference>
<accession>A0ABQ3XKK1</accession>
<dbReference type="SUPFAM" id="SSF52266">
    <property type="entry name" value="SGNH hydrolase"/>
    <property type="match status" value="1"/>
</dbReference>
<evidence type="ECO:0000313" key="3">
    <source>
        <dbReference type="Proteomes" id="UP000612282"/>
    </source>
</evidence>
<dbReference type="InterPro" id="IPR036514">
    <property type="entry name" value="SGNH_hydro_sf"/>
</dbReference>
<dbReference type="CDD" id="cd01836">
    <property type="entry name" value="FeeA_FeeB_like"/>
    <property type="match status" value="1"/>
</dbReference>
<dbReference type="Pfam" id="PF13472">
    <property type="entry name" value="Lipase_GDSL_2"/>
    <property type="match status" value="1"/>
</dbReference>